<protein>
    <submittedName>
        <fullName evidence="3">Uncharacterized protein</fullName>
    </submittedName>
</protein>
<keyword evidence="4" id="KW-1185">Reference proteome</keyword>
<proteinExistence type="predicted"/>
<evidence type="ECO:0000256" key="1">
    <source>
        <dbReference type="SAM" id="MobiDB-lite"/>
    </source>
</evidence>
<gene>
    <name evidence="3" type="ORF">NLJ89_g3152</name>
</gene>
<reference evidence="3" key="1">
    <citation type="submission" date="2022-07" db="EMBL/GenBank/DDBJ databases">
        <title>Genome Sequence of Agrocybe chaxingu.</title>
        <authorList>
            <person name="Buettner E."/>
        </authorList>
    </citation>
    <scope>NUCLEOTIDE SEQUENCE</scope>
    <source>
        <strain evidence="3">MP-N11</strain>
    </source>
</reference>
<sequence>MKLSTYFLHVANVFLSAYVTQTLCLNDRGVISDVADAQPVFKPSSLPSDPEVRVQWDRSDFELDPWYKCAAASKGFLYQQMTDWIGQVTGVRREPFDEFSDLTGNQADHVVEVQVLIFALDVAEITPAMLDTRAKERLKRVLNGLTNMFYVTGGTNGSKGSTIRNILREQQYNARVDVVQYMLETCRAGLNTARMLDNILEQVCPDFWAILWNGGLMITSLAQHPSHGYSANMISAIAMRFIFALFTLQTVSSLCFGHETNVTHTPSFGRSALLPAPTEVHTRDAVGNPNGVVQEHFDEFADLTGNQTGGKLPDCPIIYGIANGDDIPRSGDPGSDKGLRQSKNHSSEPCPRCEDSPEDDPQWLIQYSIPHWRDEWICAKGVTIRNVLDGQQYTVRRDVAQYMLLTCRNALDTARILDNILRSVSAALDRGVSLQLRRFGARICMRTMSSLR</sequence>
<evidence type="ECO:0000256" key="2">
    <source>
        <dbReference type="SAM" id="SignalP"/>
    </source>
</evidence>
<evidence type="ECO:0000313" key="3">
    <source>
        <dbReference type="EMBL" id="KAJ3513076.1"/>
    </source>
</evidence>
<evidence type="ECO:0000313" key="4">
    <source>
        <dbReference type="Proteomes" id="UP001148786"/>
    </source>
</evidence>
<keyword evidence="2" id="KW-0732">Signal</keyword>
<organism evidence="3 4">
    <name type="scientific">Agrocybe chaxingu</name>
    <dbReference type="NCBI Taxonomy" id="84603"/>
    <lineage>
        <taxon>Eukaryota</taxon>
        <taxon>Fungi</taxon>
        <taxon>Dikarya</taxon>
        <taxon>Basidiomycota</taxon>
        <taxon>Agaricomycotina</taxon>
        <taxon>Agaricomycetes</taxon>
        <taxon>Agaricomycetidae</taxon>
        <taxon>Agaricales</taxon>
        <taxon>Agaricineae</taxon>
        <taxon>Strophariaceae</taxon>
        <taxon>Agrocybe</taxon>
    </lineage>
</organism>
<name>A0A9W8K5F9_9AGAR</name>
<dbReference type="AlphaFoldDB" id="A0A9W8K5F9"/>
<dbReference type="OrthoDB" id="10475201at2759"/>
<feature type="signal peptide" evidence="2">
    <location>
        <begin position="1"/>
        <end position="24"/>
    </location>
</feature>
<feature type="region of interest" description="Disordered" evidence="1">
    <location>
        <begin position="325"/>
        <end position="358"/>
    </location>
</feature>
<feature type="compositionally biased region" description="Basic and acidic residues" evidence="1">
    <location>
        <begin position="326"/>
        <end position="339"/>
    </location>
</feature>
<accession>A0A9W8K5F9</accession>
<comment type="caution">
    <text evidence="3">The sequence shown here is derived from an EMBL/GenBank/DDBJ whole genome shotgun (WGS) entry which is preliminary data.</text>
</comment>
<dbReference type="Proteomes" id="UP001148786">
    <property type="component" value="Unassembled WGS sequence"/>
</dbReference>
<feature type="chain" id="PRO_5040929001" evidence="2">
    <location>
        <begin position="25"/>
        <end position="452"/>
    </location>
</feature>
<dbReference type="EMBL" id="JANKHO010000219">
    <property type="protein sequence ID" value="KAJ3513076.1"/>
    <property type="molecule type" value="Genomic_DNA"/>
</dbReference>